<evidence type="ECO:0000313" key="1">
    <source>
        <dbReference type="EMBL" id="SVA94242.1"/>
    </source>
</evidence>
<gene>
    <name evidence="1" type="ORF">METZ01_LOCUS147096</name>
</gene>
<dbReference type="AlphaFoldDB" id="A0A381ZZF4"/>
<proteinExistence type="predicted"/>
<reference evidence="1" key="1">
    <citation type="submission" date="2018-05" db="EMBL/GenBank/DDBJ databases">
        <authorList>
            <person name="Lanie J.A."/>
            <person name="Ng W.-L."/>
            <person name="Kazmierczak K.M."/>
            <person name="Andrzejewski T.M."/>
            <person name="Davidsen T.M."/>
            <person name="Wayne K.J."/>
            <person name="Tettelin H."/>
            <person name="Glass J.I."/>
            <person name="Rusch D."/>
            <person name="Podicherti R."/>
            <person name="Tsui H.-C.T."/>
            <person name="Winkler M.E."/>
        </authorList>
    </citation>
    <scope>NUCLEOTIDE SEQUENCE</scope>
</reference>
<accession>A0A381ZZF4</accession>
<dbReference type="EMBL" id="UINC01023152">
    <property type="protein sequence ID" value="SVA94242.1"/>
    <property type="molecule type" value="Genomic_DNA"/>
</dbReference>
<sequence>MKWVFLVLVVANGGLYLWVNDHQTYSAVTVAGGETDINVEGMELMHERQALSINEDVFECMRIGPFSTADTFSRASRLLINEGFGFTRDVVSARELRNFRVYLGPFTTQAAKETAERRLKQQGLDFYTYEDKDGELFSVAGLFSEGEAAGAYVAELKGVGLDAKARSEVRTLGPWRWLEVADTVTEERRDTLRGFEWGDAKAQVAGVSCPQEGSGG</sequence>
<organism evidence="1">
    <name type="scientific">marine metagenome</name>
    <dbReference type="NCBI Taxonomy" id="408172"/>
    <lineage>
        <taxon>unclassified sequences</taxon>
        <taxon>metagenomes</taxon>
        <taxon>ecological metagenomes</taxon>
    </lineage>
</organism>
<protein>
    <recommendedName>
        <fullName evidence="2">SPOR domain-containing protein</fullName>
    </recommendedName>
</protein>
<evidence type="ECO:0008006" key="2">
    <source>
        <dbReference type="Google" id="ProtNLM"/>
    </source>
</evidence>
<name>A0A381ZZF4_9ZZZZ</name>